<reference evidence="2 3" key="1">
    <citation type="submission" date="2020-07" db="EMBL/GenBank/DDBJ databases">
        <title>Sequencing the genomes of 1000 actinobacteria strains.</title>
        <authorList>
            <person name="Klenk H.-P."/>
        </authorList>
    </citation>
    <scope>NUCLEOTIDE SEQUENCE [LARGE SCALE GENOMIC DNA]</scope>
    <source>
        <strain evidence="2 3">DSM 18248</strain>
    </source>
</reference>
<feature type="compositionally biased region" description="Basic and acidic residues" evidence="1">
    <location>
        <begin position="18"/>
        <end position="35"/>
    </location>
</feature>
<accession>A0A7Y9YD63</accession>
<feature type="compositionally biased region" description="Acidic residues" evidence="1">
    <location>
        <begin position="40"/>
        <end position="51"/>
    </location>
</feature>
<dbReference type="AlphaFoldDB" id="A0A7Y9YD63"/>
<keyword evidence="3" id="KW-1185">Reference proteome</keyword>
<dbReference type="Proteomes" id="UP000537326">
    <property type="component" value="Unassembled WGS sequence"/>
</dbReference>
<evidence type="ECO:0000256" key="1">
    <source>
        <dbReference type="SAM" id="MobiDB-lite"/>
    </source>
</evidence>
<evidence type="ECO:0000313" key="3">
    <source>
        <dbReference type="Proteomes" id="UP000537326"/>
    </source>
</evidence>
<sequence>MIDQRTPGIDPPPSLDEILSHPERIGRVDFTHRLVPEPATEPEPEQLDPADEQAPGAAPDSRQSGDEQPHDEQHHDVQPDDEGPATGEPVDPFSGPAADEPSAADAADALPRVPTILPVVSDLADEVPVLAEPDPPAEATPLAGPDALPSPPTLASVPEHAAAPDGDVDRDDSGGEDLAPTGRWEDLPDHVHHHDDPEEADVLELSEPVTALLSLVPAEDAAVVAEDVNDVVAGVIGRIREVRSATIAHLEAIEVESALRCEMLTAQAELDAELIRLHARREAHAIIAASRHRAGLPARSSTDEQRLAELHAAATRLSEELEALGVRPGSPDHPFSR</sequence>
<protein>
    <submittedName>
        <fullName evidence="2">Uncharacterized protein</fullName>
    </submittedName>
</protein>
<comment type="caution">
    <text evidence="2">The sequence shown here is derived from an EMBL/GenBank/DDBJ whole genome shotgun (WGS) entry which is preliminary data.</text>
</comment>
<proteinExistence type="predicted"/>
<feature type="region of interest" description="Disordered" evidence="1">
    <location>
        <begin position="130"/>
        <end position="198"/>
    </location>
</feature>
<organism evidence="2 3">
    <name type="scientific">Nocardioides marinus</name>
    <dbReference type="NCBI Taxonomy" id="374514"/>
    <lineage>
        <taxon>Bacteria</taxon>
        <taxon>Bacillati</taxon>
        <taxon>Actinomycetota</taxon>
        <taxon>Actinomycetes</taxon>
        <taxon>Propionibacteriales</taxon>
        <taxon>Nocardioidaceae</taxon>
        <taxon>Nocardioides</taxon>
    </lineage>
</organism>
<feature type="compositionally biased region" description="Basic and acidic residues" evidence="1">
    <location>
        <begin position="63"/>
        <end position="78"/>
    </location>
</feature>
<feature type="compositionally biased region" description="Low complexity" evidence="1">
    <location>
        <begin position="96"/>
        <end position="110"/>
    </location>
</feature>
<dbReference type="RefSeq" id="WP_179529870.1">
    <property type="nucleotide sequence ID" value="NZ_BAAAPP010000002.1"/>
</dbReference>
<name>A0A7Y9YD63_9ACTN</name>
<dbReference type="EMBL" id="JACBZI010000001">
    <property type="protein sequence ID" value="NYI08807.1"/>
    <property type="molecule type" value="Genomic_DNA"/>
</dbReference>
<evidence type="ECO:0000313" key="2">
    <source>
        <dbReference type="EMBL" id="NYI08807.1"/>
    </source>
</evidence>
<gene>
    <name evidence="2" type="ORF">BKA05_000322</name>
</gene>
<feature type="compositionally biased region" description="Basic and acidic residues" evidence="1">
    <location>
        <begin position="183"/>
        <end position="196"/>
    </location>
</feature>
<feature type="region of interest" description="Disordered" evidence="1">
    <location>
        <begin position="1"/>
        <end position="110"/>
    </location>
</feature>